<dbReference type="PANTHER" id="PTHR37542:SF1">
    <property type="entry name" value="PRION-INHIBITION AND PROPAGATION HELO DOMAIN-CONTAINING PROTEIN"/>
    <property type="match status" value="1"/>
</dbReference>
<accession>A0A6A6R1Z8</accession>
<dbReference type="OrthoDB" id="1911848at2759"/>
<dbReference type="Proteomes" id="UP000799750">
    <property type="component" value="Unassembled WGS sequence"/>
</dbReference>
<feature type="domain" description="Protein kinase" evidence="1">
    <location>
        <begin position="203"/>
        <end position="478"/>
    </location>
</feature>
<sequence length="507" mass="57513">MAGAELALGIIATVDLAFRYGKLLVDTYKTFKGAEADVEERVLSVEAHWYRTRQQVEFLQKIWSTLDDEFQNIQIRTLRILVGKLEAAVAQIERVQKKKDKDGETQNKTGIRKLKYVLIKESLGKAIQEFESWQKVFNPSWFLIMKVASPVIDQELEDDRTEVGSMKTARGLRDSLKKEPQIATRIFLPENGLVLANRTQIPFSTAELIQRTPTSKLSILDSVAGDPDVNINILNKDVRDLARKLSRADALTFGLLECKGVVKVVEPTKKKIVSFDFVFNIPEGMQNPKSLRAILLKADQDLSLSARFKVAQQLATSVSFIHTYGFVHKSIRPETVLIFGSSKSTLAASFLLGFERFRMAEGRTMRFGDCVWYKDIYRHPRRQGLKPEDEYIMQHDIYSLGVCLLEIGLWDTFVVYQDEETTDPAPSRLLSVLQDQEEDEVKKATLVKDALVELATQMLPSRMGDKYTEIVVTCLTCLDETNADFGDDSEFEDEDGVTIGVRYIEKV</sequence>
<dbReference type="InterPro" id="IPR000719">
    <property type="entry name" value="Prot_kinase_dom"/>
</dbReference>
<dbReference type="PANTHER" id="PTHR37542">
    <property type="entry name" value="HELO DOMAIN-CONTAINING PROTEIN-RELATED"/>
    <property type="match status" value="1"/>
</dbReference>
<dbReference type="PROSITE" id="PS50011">
    <property type="entry name" value="PROTEIN_KINASE_DOM"/>
    <property type="match status" value="1"/>
</dbReference>
<evidence type="ECO:0000313" key="2">
    <source>
        <dbReference type="EMBL" id="KAF2498274.1"/>
    </source>
</evidence>
<dbReference type="AlphaFoldDB" id="A0A6A6R1Z8"/>
<dbReference type="GO" id="GO:0004672">
    <property type="term" value="F:protein kinase activity"/>
    <property type="evidence" value="ECO:0007669"/>
    <property type="project" value="InterPro"/>
</dbReference>
<proteinExistence type="predicted"/>
<dbReference type="Gene3D" id="1.10.510.10">
    <property type="entry name" value="Transferase(Phosphotransferase) domain 1"/>
    <property type="match status" value="1"/>
</dbReference>
<dbReference type="SUPFAM" id="SSF56112">
    <property type="entry name" value="Protein kinase-like (PK-like)"/>
    <property type="match status" value="1"/>
</dbReference>
<evidence type="ECO:0000313" key="3">
    <source>
        <dbReference type="Proteomes" id="UP000799750"/>
    </source>
</evidence>
<keyword evidence="3" id="KW-1185">Reference proteome</keyword>
<dbReference type="EMBL" id="MU004185">
    <property type="protein sequence ID" value="KAF2498274.1"/>
    <property type="molecule type" value="Genomic_DNA"/>
</dbReference>
<name>A0A6A6R1Z8_9PEZI</name>
<reference evidence="2" key="1">
    <citation type="journal article" date="2020" name="Stud. Mycol.">
        <title>101 Dothideomycetes genomes: a test case for predicting lifestyles and emergence of pathogens.</title>
        <authorList>
            <person name="Haridas S."/>
            <person name="Albert R."/>
            <person name="Binder M."/>
            <person name="Bloem J."/>
            <person name="Labutti K."/>
            <person name="Salamov A."/>
            <person name="Andreopoulos B."/>
            <person name="Baker S."/>
            <person name="Barry K."/>
            <person name="Bills G."/>
            <person name="Bluhm B."/>
            <person name="Cannon C."/>
            <person name="Castanera R."/>
            <person name="Culley D."/>
            <person name="Daum C."/>
            <person name="Ezra D."/>
            <person name="Gonzalez J."/>
            <person name="Henrissat B."/>
            <person name="Kuo A."/>
            <person name="Liang C."/>
            <person name="Lipzen A."/>
            <person name="Lutzoni F."/>
            <person name="Magnuson J."/>
            <person name="Mondo S."/>
            <person name="Nolan M."/>
            <person name="Ohm R."/>
            <person name="Pangilinan J."/>
            <person name="Park H.-J."/>
            <person name="Ramirez L."/>
            <person name="Alfaro M."/>
            <person name="Sun H."/>
            <person name="Tritt A."/>
            <person name="Yoshinaga Y."/>
            <person name="Zwiers L.-H."/>
            <person name="Turgeon B."/>
            <person name="Goodwin S."/>
            <person name="Spatafora J."/>
            <person name="Crous P."/>
            <person name="Grigoriev I."/>
        </authorList>
    </citation>
    <scope>NUCLEOTIDE SEQUENCE</scope>
    <source>
        <strain evidence="2">CBS 269.34</strain>
    </source>
</reference>
<gene>
    <name evidence="2" type="ORF">BU16DRAFT_481068</name>
</gene>
<dbReference type="InterPro" id="IPR011009">
    <property type="entry name" value="Kinase-like_dom_sf"/>
</dbReference>
<evidence type="ECO:0000259" key="1">
    <source>
        <dbReference type="PROSITE" id="PS50011"/>
    </source>
</evidence>
<organism evidence="2 3">
    <name type="scientific">Lophium mytilinum</name>
    <dbReference type="NCBI Taxonomy" id="390894"/>
    <lineage>
        <taxon>Eukaryota</taxon>
        <taxon>Fungi</taxon>
        <taxon>Dikarya</taxon>
        <taxon>Ascomycota</taxon>
        <taxon>Pezizomycotina</taxon>
        <taxon>Dothideomycetes</taxon>
        <taxon>Pleosporomycetidae</taxon>
        <taxon>Mytilinidiales</taxon>
        <taxon>Mytilinidiaceae</taxon>
        <taxon>Lophium</taxon>
    </lineage>
</organism>
<dbReference type="GO" id="GO:0005524">
    <property type="term" value="F:ATP binding"/>
    <property type="evidence" value="ECO:0007669"/>
    <property type="project" value="InterPro"/>
</dbReference>
<feature type="non-terminal residue" evidence="2">
    <location>
        <position position="507"/>
    </location>
</feature>
<protein>
    <recommendedName>
        <fullName evidence="1">Protein kinase domain-containing protein</fullName>
    </recommendedName>
</protein>